<proteinExistence type="predicted"/>
<evidence type="ECO:0000313" key="2">
    <source>
        <dbReference type="Proteomes" id="UP000828048"/>
    </source>
</evidence>
<keyword evidence="2" id="KW-1185">Reference proteome</keyword>
<dbReference type="EMBL" id="CM037153">
    <property type="protein sequence ID" value="KAH7857797.1"/>
    <property type="molecule type" value="Genomic_DNA"/>
</dbReference>
<organism evidence="1 2">
    <name type="scientific">Vaccinium darrowii</name>
    <dbReference type="NCBI Taxonomy" id="229202"/>
    <lineage>
        <taxon>Eukaryota</taxon>
        <taxon>Viridiplantae</taxon>
        <taxon>Streptophyta</taxon>
        <taxon>Embryophyta</taxon>
        <taxon>Tracheophyta</taxon>
        <taxon>Spermatophyta</taxon>
        <taxon>Magnoliopsida</taxon>
        <taxon>eudicotyledons</taxon>
        <taxon>Gunneridae</taxon>
        <taxon>Pentapetalae</taxon>
        <taxon>asterids</taxon>
        <taxon>Ericales</taxon>
        <taxon>Ericaceae</taxon>
        <taxon>Vaccinioideae</taxon>
        <taxon>Vaccinieae</taxon>
        <taxon>Vaccinium</taxon>
    </lineage>
</organism>
<protein>
    <submittedName>
        <fullName evidence="1">Uncharacterized protein</fullName>
    </submittedName>
</protein>
<name>A0ACB7YX29_9ERIC</name>
<evidence type="ECO:0000313" key="1">
    <source>
        <dbReference type="EMBL" id="KAH7857797.1"/>
    </source>
</evidence>
<gene>
    <name evidence="1" type="ORF">Vadar_016572</name>
</gene>
<comment type="caution">
    <text evidence="1">The sequence shown here is derived from an EMBL/GenBank/DDBJ whole genome shotgun (WGS) entry which is preliminary data.</text>
</comment>
<dbReference type="Proteomes" id="UP000828048">
    <property type="component" value="Chromosome 3"/>
</dbReference>
<reference evidence="1 2" key="1">
    <citation type="journal article" date="2021" name="Hortic Res">
        <title>High-quality reference genome and annotation aids understanding of berry development for evergreen blueberry (Vaccinium darrowii).</title>
        <authorList>
            <person name="Yu J."/>
            <person name="Hulse-Kemp A.M."/>
            <person name="Babiker E."/>
            <person name="Staton M."/>
        </authorList>
    </citation>
    <scope>NUCLEOTIDE SEQUENCE [LARGE SCALE GENOMIC DNA]</scope>
    <source>
        <strain evidence="2">cv. NJ 8807/NJ 8810</strain>
        <tissue evidence="1">Young leaf</tissue>
    </source>
</reference>
<sequence length="78" mass="8504">MAHGSSLIALAPIFTNAAGDDVVPYKFGEKSTQFLGSAGFRYMSFKTFDGLAHYTVPKEMDEVCHWLTGRLGLDGSRS</sequence>
<accession>A0ACB7YX29</accession>